<accession>B9Y2I8</accession>
<reference evidence="1 2" key="2">
    <citation type="submission" date="2009-02" db="EMBL/GenBank/DDBJ databases">
        <title>Draft genome sequence of Holdemania filiformis DSM 12042.</title>
        <authorList>
            <person name="Sudarsanam P."/>
            <person name="Ley R."/>
            <person name="Guruge J."/>
            <person name="Turnbaugh P.J."/>
            <person name="Mahowald M."/>
            <person name="Liep D."/>
            <person name="Gordon J."/>
        </authorList>
    </citation>
    <scope>NUCLEOTIDE SEQUENCE [LARGE SCALE GENOMIC DNA]</scope>
    <source>
        <strain evidence="1 2">DSM 12042</strain>
    </source>
</reference>
<comment type="caution">
    <text evidence="1">The sequence shown here is derived from an EMBL/GenBank/DDBJ whole genome shotgun (WGS) entry which is preliminary data.</text>
</comment>
<sequence>MKTAVFCQREFSGFNFFWQKLTVTLSKGFENLRITRSDVDQQS</sequence>
<organism evidence="1 2">
    <name type="scientific">Holdemania filiformis DSM 12042</name>
    <dbReference type="NCBI Taxonomy" id="545696"/>
    <lineage>
        <taxon>Bacteria</taxon>
        <taxon>Bacillati</taxon>
        <taxon>Bacillota</taxon>
        <taxon>Erysipelotrichia</taxon>
        <taxon>Erysipelotrichales</taxon>
        <taxon>Erysipelotrichaceae</taxon>
        <taxon>Holdemania</taxon>
    </lineage>
</organism>
<dbReference type="HOGENOM" id="CLU_3234564_0_0_9"/>
<dbReference type="Proteomes" id="UP000005950">
    <property type="component" value="Unassembled WGS sequence"/>
</dbReference>
<name>B9Y2I8_9FIRM</name>
<evidence type="ECO:0000313" key="1">
    <source>
        <dbReference type="EMBL" id="EEF69798.1"/>
    </source>
</evidence>
<gene>
    <name evidence="1" type="ORF">HOLDEFILI_00013</name>
</gene>
<evidence type="ECO:0000313" key="2">
    <source>
        <dbReference type="Proteomes" id="UP000005950"/>
    </source>
</evidence>
<proteinExistence type="predicted"/>
<reference evidence="1 2" key="1">
    <citation type="submission" date="2008-12" db="EMBL/GenBank/DDBJ databases">
        <authorList>
            <person name="Fulton L."/>
            <person name="Clifton S."/>
            <person name="Fulton B."/>
            <person name="Xu J."/>
            <person name="Minx P."/>
            <person name="Pepin K.H."/>
            <person name="Johnson M."/>
            <person name="Bhonagiri V."/>
            <person name="Nash W.E."/>
            <person name="Mardis E.R."/>
            <person name="Wilson R.K."/>
        </authorList>
    </citation>
    <scope>NUCLEOTIDE SEQUENCE [LARGE SCALE GENOMIC DNA]</scope>
    <source>
        <strain evidence="1 2">DSM 12042</strain>
    </source>
</reference>
<dbReference type="STRING" id="545696.HOLDEFILI_00013"/>
<dbReference type="EMBL" id="ACCF01000001">
    <property type="protein sequence ID" value="EEF69798.1"/>
    <property type="molecule type" value="Genomic_DNA"/>
</dbReference>
<dbReference type="AlphaFoldDB" id="B9Y2I8"/>
<protein>
    <submittedName>
        <fullName evidence="1">Uncharacterized protein</fullName>
    </submittedName>
</protein>